<dbReference type="Gene3D" id="3.30.300.30">
    <property type="match status" value="1"/>
</dbReference>
<dbReference type="PANTHER" id="PTHR45527:SF1">
    <property type="entry name" value="FATTY ACID SYNTHASE"/>
    <property type="match status" value="1"/>
</dbReference>
<dbReference type="EMBL" id="UOEU01000125">
    <property type="protein sequence ID" value="VAW30979.1"/>
    <property type="molecule type" value="Genomic_DNA"/>
</dbReference>
<reference evidence="4" key="1">
    <citation type="submission" date="2018-06" db="EMBL/GenBank/DDBJ databases">
        <authorList>
            <person name="Zhirakovskaya E."/>
        </authorList>
    </citation>
    <scope>NUCLEOTIDE SEQUENCE</scope>
</reference>
<dbReference type="GO" id="GO:0031177">
    <property type="term" value="F:phosphopantetheine binding"/>
    <property type="evidence" value="ECO:0007669"/>
    <property type="project" value="InterPro"/>
</dbReference>
<accession>A0A3B0V288</accession>
<protein>
    <submittedName>
        <fullName evidence="4">Polyketide synthase modules and related proteins</fullName>
    </submittedName>
</protein>
<dbReference type="GO" id="GO:0043041">
    <property type="term" value="P:amino acid activation for nonribosomal peptide biosynthetic process"/>
    <property type="evidence" value="ECO:0007669"/>
    <property type="project" value="TreeGrafter"/>
</dbReference>
<dbReference type="InterPro" id="IPR025110">
    <property type="entry name" value="AMP-bd_C"/>
</dbReference>
<proteinExistence type="predicted"/>
<dbReference type="Pfam" id="PF13193">
    <property type="entry name" value="AMP-binding_C"/>
    <property type="match status" value="1"/>
</dbReference>
<keyword evidence="2" id="KW-0597">Phosphoprotein</keyword>
<dbReference type="FunFam" id="3.30.300.30:FF:000010">
    <property type="entry name" value="Enterobactin synthetase component F"/>
    <property type="match status" value="1"/>
</dbReference>
<dbReference type="InterPro" id="IPR009081">
    <property type="entry name" value="PP-bd_ACP"/>
</dbReference>
<dbReference type="Gene3D" id="1.10.1200.10">
    <property type="entry name" value="ACP-like"/>
    <property type="match status" value="1"/>
</dbReference>
<dbReference type="GO" id="GO:0044550">
    <property type="term" value="P:secondary metabolite biosynthetic process"/>
    <property type="evidence" value="ECO:0007669"/>
    <property type="project" value="TreeGrafter"/>
</dbReference>
<dbReference type="AlphaFoldDB" id="A0A3B0V288"/>
<dbReference type="GO" id="GO:0005737">
    <property type="term" value="C:cytoplasm"/>
    <property type="evidence" value="ECO:0007669"/>
    <property type="project" value="TreeGrafter"/>
</dbReference>
<dbReference type="InterPro" id="IPR045851">
    <property type="entry name" value="AMP-bd_C_sf"/>
</dbReference>
<dbReference type="InterPro" id="IPR020806">
    <property type="entry name" value="PKS_PP-bd"/>
</dbReference>
<dbReference type="PANTHER" id="PTHR45527">
    <property type="entry name" value="NONRIBOSOMAL PEPTIDE SYNTHETASE"/>
    <property type="match status" value="1"/>
</dbReference>
<evidence type="ECO:0000259" key="3">
    <source>
        <dbReference type="PROSITE" id="PS50075"/>
    </source>
</evidence>
<dbReference type="SUPFAM" id="SSF47336">
    <property type="entry name" value="ACP-like"/>
    <property type="match status" value="1"/>
</dbReference>
<dbReference type="SUPFAM" id="SSF56801">
    <property type="entry name" value="Acetyl-CoA synthetase-like"/>
    <property type="match status" value="1"/>
</dbReference>
<dbReference type="GO" id="GO:0072330">
    <property type="term" value="P:monocarboxylic acid biosynthetic process"/>
    <property type="evidence" value="ECO:0007669"/>
    <property type="project" value="UniProtKB-ARBA"/>
</dbReference>
<feature type="domain" description="Carrier" evidence="3">
    <location>
        <begin position="132"/>
        <end position="207"/>
    </location>
</feature>
<dbReference type="FunFam" id="1.10.1200.10:FF:000016">
    <property type="entry name" value="Non-ribosomal peptide synthase"/>
    <property type="match status" value="1"/>
</dbReference>
<evidence type="ECO:0000313" key="4">
    <source>
        <dbReference type="EMBL" id="VAW30979.1"/>
    </source>
</evidence>
<evidence type="ECO:0000256" key="1">
    <source>
        <dbReference type="ARBA" id="ARBA00022450"/>
    </source>
</evidence>
<keyword evidence="1" id="KW-0596">Phosphopantetheine</keyword>
<dbReference type="PROSITE" id="PS50075">
    <property type="entry name" value="CARRIER"/>
    <property type="match status" value="1"/>
</dbReference>
<sequence length="244" mass="27241">MISLAGAATGSDGQLELVGRRDYQVKIRGFRVELNDIEATLMQQGGIKKCVVTFADADNERKRLVAYVVPKMNDLQPADLRNFLRDRLPGYMIPADFFLLDKMPLTPTGKIDREALPKPEELQSEWTETAVSPTTPLQIALANIWQPLLGRETIGIHANFFDNGGHSLLATQVVSRIRDQFNIELSQRRFFEIPTIADLAVEIEQMQQETAATRVAAAEVEMADLDNLSDEEAEALLAQIMAEE</sequence>
<dbReference type="Pfam" id="PF00550">
    <property type="entry name" value="PP-binding"/>
    <property type="match status" value="1"/>
</dbReference>
<evidence type="ECO:0000256" key="2">
    <source>
        <dbReference type="ARBA" id="ARBA00022553"/>
    </source>
</evidence>
<gene>
    <name evidence="4" type="ORF">MNBD_CHLOROFLEXI01-1803</name>
</gene>
<dbReference type="SMART" id="SM00823">
    <property type="entry name" value="PKS_PP"/>
    <property type="match status" value="1"/>
</dbReference>
<dbReference type="InterPro" id="IPR036736">
    <property type="entry name" value="ACP-like_sf"/>
</dbReference>
<name>A0A3B0V288_9ZZZZ</name>
<organism evidence="4">
    <name type="scientific">hydrothermal vent metagenome</name>
    <dbReference type="NCBI Taxonomy" id="652676"/>
    <lineage>
        <taxon>unclassified sequences</taxon>
        <taxon>metagenomes</taxon>
        <taxon>ecological metagenomes</taxon>
    </lineage>
</organism>